<dbReference type="PANTHER" id="PTHR21581">
    <property type="entry name" value="D-ALANYL-D-ALANINE CARBOXYPEPTIDASE"/>
    <property type="match status" value="1"/>
</dbReference>
<feature type="chain" id="PRO_5045888621" description="serine-type D-Ala-D-Ala carboxypeptidase" evidence="14">
    <location>
        <begin position="28"/>
        <end position="389"/>
    </location>
</feature>
<keyword evidence="11" id="KW-0961">Cell wall biogenesis/degradation</keyword>
<dbReference type="Proteomes" id="UP001595962">
    <property type="component" value="Unassembled WGS sequence"/>
</dbReference>
<keyword evidence="8 16" id="KW-0378">Hydrolase</keyword>
<comment type="pathway">
    <text evidence="2">Cell wall biogenesis; peptidoglycan biosynthesis.</text>
</comment>
<evidence type="ECO:0000256" key="2">
    <source>
        <dbReference type="ARBA" id="ARBA00004752"/>
    </source>
</evidence>
<evidence type="ECO:0000256" key="9">
    <source>
        <dbReference type="ARBA" id="ARBA00022960"/>
    </source>
</evidence>
<evidence type="ECO:0000256" key="5">
    <source>
        <dbReference type="ARBA" id="ARBA00022645"/>
    </source>
</evidence>
<evidence type="ECO:0000256" key="11">
    <source>
        <dbReference type="ARBA" id="ARBA00023316"/>
    </source>
</evidence>
<evidence type="ECO:0000256" key="14">
    <source>
        <dbReference type="SAM" id="SignalP"/>
    </source>
</evidence>
<evidence type="ECO:0000256" key="8">
    <source>
        <dbReference type="ARBA" id="ARBA00022801"/>
    </source>
</evidence>
<comment type="function">
    <text evidence="1">Removes C-terminal D-alanyl residues from sugar-peptide cell wall precursors.</text>
</comment>
<dbReference type="SUPFAM" id="SSF56601">
    <property type="entry name" value="beta-lactamase/transpeptidase-like"/>
    <property type="match status" value="1"/>
</dbReference>
<dbReference type="EC" id="3.4.16.4" evidence="4"/>
<dbReference type="InterPro" id="IPR037167">
    <property type="entry name" value="Peptidase_S11_C_sf"/>
</dbReference>
<keyword evidence="10" id="KW-0573">Peptidoglycan synthesis</keyword>
<keyword evidence="5" id="KW-0121">Carboxypeptidase</keyword>
<feature type="domain" description="Peptidase S11 D-Ala-D-Ala carboxypeptidase A C-terminal" evidence="15">
    <location>
        <begin position="283"/>
        <end position="373"/>
    </location>
</feature>
<keyword evidence="9" id="KW-0133">Cell shape</keyword>
<dbReference type="PRINTS" id="PR00725">
    <property type="entry name" value="DADACBPTASE1"/>
</dbReference>
<dbReference type="SMART" id="SM00936">
    <property type="entry name" value="PBP5_C"/>
    <property type="match status" value="1"/>
</dbReference>
<dbReference type="PANTHER" id="PTHR21581:SF6">
    <property type="entry name" value="TRAFFICKING PROTEIN PARTICLE COMPLEX SUBUNIT 12"/>
    <property type="match status" value="1"/>
</dbReference>
<gene>
    <name evidence="16" type="ORF">ACFO3I_08680</name>
</gene>
<dbReference type="Pfam" id="PF07943">
    <property type="entry name" value="PBP5_C"/>
    <property type="match status" value="1"/>
</dbReference>
<name>A0ABV9JLF1_9GAMM</name>
<evidence type="ECO:0000256" key="6">
    <source>
        <dbReference type="ARBA" id="ARBA00022670"/>
    </source>
</evidence>
<organism evidence="16 17">
    <name type="scientific">Rheinheimera marina</name>
    <dbReference type="NCBI Taxonomy" id="1774958"/>
    <lineage>
        <taxon>Bacteria</taxon>
        <taxon>Pseudomonadati</taxon>
        <taxon>Pseudomonadota</taxon>
        <taxon>Gammaproteobacteria</taxon>
        <taxon>Chromatiales</taxon>
        <taxon>Chromatiaceae</taxon>
        <taxon>Rheinheimera</taxon>
    </lineage>
</organism>
<comment type="similarity">
    <text evidence="3 13">Belongs to the peptidase S11 family.</text>
</comment>
<proteinExistence type="inferred from homology"/>
<dbReference type="InterPro" id="IPR018044">
    <property type="entry name" value="Peptidase_S11"/>
</dbReference>
<dbReference type="Pfam" id="PF00768">
    <property type="entry name" value="Peptidase_S11"/>
    <property type="match status" value="1"/>
</dbReference>
<feature type="signal peptide" evidence="14">
    <location>
        <begin position="1"/>
        <end position="27"/>
    </location>
</feature>
<evidence type="ECO:0000256" key="3">
    <source>
        <dbReference type="ARBA" id="ARBA00007164"/>
    </source>
</evidence>
<dbReference type="InterPro" id="IPR012338">
    <property type="entry name" value="Beta-lactam/transpept-like"/>
</dbReference>
<dbReference type="Gene3D" id="2.60.410.10">
    <property type="entry name" value="D-Ala-D-Ala carboxypeptidase, C-terminal domain"/>
    <property type="match status" value="1"/>
</dbReference>
<keyword evidence="6" id="KW-0645">Protease</keyword>
<dbReference type="RefSeq" id="WP_377333384.1">
    <property type="nucleotide sequence ID" value="NZ_JBHSGB010000006.1"/>
</dbReference>
<evidence type="ECO:0000256" key="12">
    <source>
        <dbReference type="ARBA" id="ARBA00034000"/>
    </source>
</evidence>
<keyword evidence="7 14" id="KW-0732">Signal</keyword>
<accession>A0ABV9JLF1</accession>
<evidence type="ECO:0000256" key="7">
    <source>
        <dbReference type="ARBA" id="ARBA00022729"/>
    </source>
</evidence>
<evidence type="ECO:0000313" key="16">
    <source>
        <dbReference type="EMBL" id="MFC4655088.1"/>
    </source>
</evidence>
<evidence type="ECO:0000313" key="17">
    <source>
        <dbReference type="Proteomes" id="UP001595962"/>
    </source>
</evidence>
<sequence length="389" mass="42749">MNTYRKVLLAGSIGVASFFAAGQTAPAQPTVLPQPPEVNAKGFILIDYNTGAVLAEGNADEPLAPASLTKMMTSYVIGLEIKNGNIKPSDPVTITENAWAKQYSDSSKMFIEVGETISVEELNRGIIIQSGNDACVAMAEHIAGTEGAFVELMNAHAARIGMSSTTFANAHGLPDPLQRTTARDMSKLSVALIRDTPDEYKIYSEKEYVFNGIKQYNRNGLLWDKSLNVDGIKTGHTSEAGYSLVTSATKDNMRLISVVMGTESAKIREAENKKLLTYGFRFFETFSPFKAGEKFAEQRVWQGTKDLLTLGVLEETPITLPRNQRKDLKADFKLNQQLIAPITKGQQLGTLYLKLGDKDVAEYPLVALEDIEQAGLFSRLIDMVKMQFE</sequence>
<evidence type="ECO:0000256" key="1">
    <source>
        <dbReference type="ARBA" id="ARBA00003217"/>
    </source>
</evidence>
<dbReference type="Gene3D" id="3.40.710.10">
    <property type="entry name" value="DD-peptidase/beta-lactamase superfamily"/>
    <property type="match status" value="1"/>
</dbReference>
<evidence type="ECO:0000256" key="13">
    <source>
        <dbReference type="RuleBase" id="RU004016"/>
    </source>
</evidence>
<dbReference type="GO" id="GO:0016787">
    <property type="term" value="F:hydrolase activity"/>
    <property type="evidence" value="ECO:0007669"/>
    <property type="project" value="UniProtKB-KW"/>
</dbReference>
<dbReference type="EMBL" id="JBHSGB010000006">
    <property type="protein sequence ID" value="MFC4655088.1"/>
    <property type="molecule type" value="Genomic_DNA"/>
</dbReference>
<reference evidence="17" key="1">
    <citation type="journal article" date="2019" name="Int. J. Syst. Evol. Microbiol.">
        <title>The Global Catalogue of Microorganisms (GCM) 10K type strain sequencing project: providing services to taxonomists for standard genome sequencing and annotation.</title>
        <authorList>
            <consortium name="The Broad Institute Genomics Platform"/>
            <consortium name="The Broad Institute Genome Sequencing Center for Infectious Disease"/>
            <person name="Wu L."/>
            <person name="Ma J."/>
        </authorList>
    </citation>
    <scope>NUCLEOTIDE SEQUENCE [LARGE SCALE GENOMIC DNA]</scope>
    <source>
        <strain evidence="17">DT28</strain>
    </source>
</reference>
<evidence type="ECO:0000256" key="4">
    <source>
        <dbReference type="ARBA" id="ARBA00012448"/>
    </source>
</evidence>
<evidence type="ECO:0000259" key="15">
    <source>
        <dbReference type="SMART" id="SM00936"/>
    </source>
</evidence>
<dbReference type="InterPro" id="IPR012907">
    <property type="entry name" value="Peptidase_S11_C"/>
</dbReference>
<dbReference type="InterPro" id="IPR001967">
    <property type="entry name" value="Peptidase_S11_N"/>
</dbReference>
<comment type="catalytic activity">
    <reaction evidence="12">
        <text>Preferential cleavage: (Ac)2-L-Lys-D-Ala-|-D-Ala. Also transpeptidation of peptidyl-alanyl moieties that are N-acyl substituents of D-alanine.</text>
        <dbReference type="EC" id="3.4.16.4"/>
    </reaction>
</comment>
<evidence type="ECO:0000256" key="10">
    <source>
        <dbReference type="ARBA" id="ARBA00022984"/>
    </source>
</evidence>
<protein>
    <recommendedName>
        <fullName evidence="4">serine-type D-Ala-D-Ala carboxypeptidase</fullName>
        <ecNumber evidence="4">3.4.16.4</ecNumber>
    </recommendedName>
</protein>
<dbReference type="InterPro" id="IPR015956">
    <property type="entry name" value="Peniciliin-bd_prot_C_sf"/>
</dbReference>
<keyword evidence="17" id="KW-1185">Reference proteome</keyword>
<dbReference type="SUPFAM" id="SSF69189">
    <property type="entry name" value="Penicillin-binding protein associated domain"/>
    <property type="match status" value="1"/>
</dbReference>
<comment type="caution">
    <text evidence="16">The sequence shown here is derived from an EMBL/GenBank/DDBJ whole genome shotgun (WGS) entry which is preliminary data.</text>
</comment>